<protein>
    <recommendedName>
        <fullName evidence="3">Kinase</fullName>
    </recommendedName>
</protein>
<dbReference type="SUPFAM" id="SSF52540">
    <property type="entry name" value="P-loop containing nucleoside triphosphate hydrolases"/>
    <property type="match status" value="1"/>
</dbReference>
<accession>A0A2N5X7I7</accession>
<evidence type="ECO:0000313" key="2">
    <source>
        <dbReference type="Proteomes" id="UP000235005"/>
    </source>
</evidence>
<dbReference type="PANTHER" id="PTHR10285">
    <property type="entry name" value="URIDINE KINASE"/>
    <property type="match status" value="1"/>
</dbReference>
<dbReference type="RefSeq" id="WP_101517386.1">
    <property type="nucleotide sequence ID" value="NZ_PKUS01000002.1"/>
</dbReference>
<dbReference type="Proteomes" id="UP000235005">
    <property type="component" value="Unassembled WGS sequence"/>
</dbReference>
<evidence type="ECO:0008006" key="3">
    <source>
        <dbReference type="Google" id="ProtNLM"/>
    </source>
</evidence>
<proteinExistence type="predicted"/>
<name>A0A2N5X7I7_9GAMM</name>
<evidence type="ECO:0000313" key="1">
    <source>
        <dbReference type="EMBL" id="PLW70441.1"/>
    </source>
</evidence>
<dbReference type="AlphaFoldDB" id="A0A2N5X7I7"/>
<comment type="caution">
    <text evidence="1">The sequence shown here is derived from an EMBL/GenBank/DDBJ whole genome shotgun (WGS) entry which is preliminary data.</text>
</comment>
<dbReference type="EMBL" id="PKUS01000002">
    <property type="protein sequence ID" value="PLW70441.1"/>
    <property type="molecule type" value="Genomic_DNA"/>
</dbReference>
<keyword evidence="2" id="KW-1185">Reference proteome</keyword>
<gene>
    <name evidence="1" type="ORF">C0039_04375</name>
</gene>
<reference evidence="1 2" key="1">
    <citation type="submission" date="2018-01" db="EMBL/GenBank/DDBJ databases">
        <title>The draft genome sequence of Halioglobus lutimaris HF004.</title>
        <authorList>
            <person name="Du Z.-J."/>
            <person name="Shi M.-J."/>
        </authorList>
    </citation>
    <scope>NUCLEOTIDE SEQUENCE [LARGE SCALE GENOMIC DNA]</scope>
    <source>
        <strain evidence="1 2">HF004</strain>
    </source>
</reference>
<dbReference type="InterPro" id="IPR027417">
    <property type="entry name" value="P-loop_NTPase"/>
</dbReference>
<sequence length="298" mass="33974">MPEPRPEWQQALLQRNRLPVEYLDSAQKWFNPMAAIIAEHQKSASRCWLVAVNGSQGSGKSTLCDYLGALFQAEFELASVTLSLDDFYLTAPQRRQLAIDVHPLLATRGVPGTHDMGLLCRTLDSLLAGEPVQIPRFDKAADDRYPQADWDTVNTPVQVVLLEGWCLGATAQPIDELVEPVNALEQSEDPDGVWRNYVNGVLSDQFSPLYQRVDEWVMLRAPSFDCVYDWRLEQERKLSAQREGEGVMDAQQVARFVCHYQRLTEYCLQRLPSRVNHLFRLDQQRQISRYTATPGVRP</sequence>
<dbReference type="Gene3D" id="3.40.50.300">
    <property type="entry name" value="P-loop containing nucleotide triphosphate hydrolases"/>
    <property type="match status" value="1"/>
</dbReference>
<dbReference type="OrthoDB" id="455474at2"/>
<organism evidence="1 2">
    <name type="scientific">Pseudohalioglobus lutimaris</name>
    <dbReference type="NCBI Taxonomy" id="1737061"/>
    <lineage>
        <taxon>Bacteria</taxon>
        <taxon>Pseudomonadati</taxon>
        <taxon>Pseudomonadota</taxon>
        <taxon>Gammaproteobacteria</taxon>
        <taxon>Cellvibrionales</taxon>
        <taxon>Halieaceae</taxon>
        <taxon>Pseudohalioglobus</taxon>
    </lineage>
</organism>